<dbReference type="GO" id="GO:0034244">
    <property type="term" value="P:negative regulation of transcription elongation by RNA polymerase II"/>
    <property type="evidence" value="ECO:0007669"/>
    <property type="project" value="TreeGrafter"/>
</dbReference>
<gene>
    <name evidence="7" type="ORF">SYNPS1DRAFT_24276</name>
</gene>
<keyword evidence="8" id="KW-1185">Reference proteome</keyword>
<keyword evidence="6" id="KW-0539">Nucleus</keyword>
<organism evidence="7 8">
    <name type="scientific">Syncephalis pseudoplumigaleata</name>
    <dbReference type="NCBI Taxonomy" id="1712513"/>
    <lineage>
        <taxon>Eukaryota</taxon>
        <taxon>Fungi</taxon>
        <taxon>Fungi incertae sedis</taxon>
        <taxon>Zoopagomycota</taxon>
        <taxon>Zoopagomycotina</taxon>
        <taxon>Zoopagomycetes</taxon>
        <taxon>Zoopagales</taxon>
        <taxon>Piptocephalidaceae</taxon>
        <taxon>Syncephalis</taxon>
    </lineage>
</organism>
<proteinExistence type="inferred from homology"/>
<evidence type="ECO:0000256" key="5">
    <source>
        <dbReference type="ARBA" id="ARBA00023163"/>
    </source>
</evidence>
<dbReference type="AlphaFoldDB" id="A0A4V1J133"/>
<name>A0A4V1J133_9FUNG</name>
<dbReference type="GO" id="GO:0003723">
    <property type="term" value="F:RNA binding"/>
    <property type="evidence" value="ECO:0007669"/>
    <property type="project" value="TreeGrafter"/>
</dbReference>
<evidence type="ECO:0000256" key="2">
    <source>
        <dbReference type="ARBA" id="ARBA00005726"/>
    </source>
</evidence>
<keyword evidence="3" id="KW-0678">Repressor</keyword>
<dbReference type="EMBL" id="KZ990791">
    <property type="protein sequence ID" value="RKP23659.1"/>
    <property type="molecule type" value="Genomic_DNA"/>
</dbReference>
<dbReference type="PANTHER" id="PTHR12144:SF0">
    <property type="entry name" value="NEGATIVE ELONGATION FACTOR C_D"/>
    <property type="match status" value="1"/>
</dbReference>
<dbReference type="OrthoDB" id="511287at2759"/>
<accession>A0A4V1J133</accession>
<evidence type="ECO:0000256" key="3">
    <source>
        <dbReference type="ARBA" id="ARBA00022491"/>
    </source>
</evidence>
<dbReference type="InterPro" id="IPR006942">
    <property type="entry name" value="TH1"/>
</dbReference>
<feature type="non-terminal residue" evidence="7">
    <location>
        <position position="283"/>
    </location>
</feature>
<sequence>MAGRELPPRESASALERLTAPDSLLEPNITELLTSYLRSGGNPVQVVTSLSANYRGLPEMYRLLTEQWVRLFRLKEEDTTAAISTAIRERIEGAFDAEALDKVYTRSEDVPSWLDQLLKDPGWRKTMYRLSEKYPDSTSSNRDEIAGLATASSYLKVFSEVFFSALQRLLHEDDAGLAERLPEFETFVFSQAILYRLSRETGGHQLQRLRKSLEIAVRDKRESPELVRAVRTLFSGLPSNVASTISMILERKRISPGDAVLLYDTFTKDPIPPVEAIRDAELL</sequence>
<evidence type="ECO:0000313" key="8">
    <source>
        <dbReference type="Proteomes" id="UP000278143"/>
    </source>
</evidence>
<dbReference type="PANTHER" id="PTHR12144">
    <property type="entry name" value="NEGATIVE ELONGATION FACTOR D"/>
    <property type="match status" value="1"/>
</dbReference>
<reference evidence="8" key="1">
    <citation type="journal article" date="2018" name="Nat. Microbiol.">
        <title>Leveraging single-cell genomics to expand the fungal tree of life.</title>
        <authorList>
            <person name="Ahrendt S.R."/>
            <person name="Quandt C.A."/>
            <person name="Ciobanu D."/>
            <person name="Clum A."/>
            <person name="Salamov A."/>
            <person name="Andreopoulos B."/>
            <person name="Cheng J.F."/>
            <person name="Woyke T."/>
            <person name="Pelin A."/>
            <person name="Henrissat B."/>
            <person name="Reynolds N.K."/>
            <person name="Benny G.L."/>
            <person name="Smith M.E."/>
            <person name="James T.Y."/>
            <person name="Grigoriev I.V."/>
        </authorList>
    </citation>
    <scope>NUCLEOTIDE SEQUENCE [LARGE SCALE GENOMIC DNA]</scope>
    <source>
        <strain evidence="8">Benny S71-1</strain>
    </source>
</reference>
<dbReference type="Proteomes" id="UP000278143">
    <property type="component" value="Unassembled WGS sequence"/>
</dbReference>
<keyword evidence="4" id="KW-0805">Transcription regulation</keyword>
<evidence type="ECO:0000256" key="4">
    <source>
        <dbReference type="ARBA" id="ARBA00023015"/>
    </source>
</evidence>
<dbReference type="Pfam" id="PF04858">
    <property type="entry name" value="TH1"/>
    <property type="match status" value="1"/>
</dbReference>
<comment type="similarity">
    <text evidence="2">Belongs to the NELF-D family.</text>
</comment>
<keyword evidence="5" id="KW-0804">Transcription</keyword>
<evidence type="ECO:0000256" key="1">
    <source>
        <dbReference type="ARBA" id="ARBA00004123"/>
    </source>
</evidence>
<protein>
    <submittedName>
        <fullName evidence="7">TH1 protein</fullName>
    </submittedName>
</protein>
<evidence type="ECO:0000313" key="7">
    <source>
        <dbReference type="EMBL" id="RKP23659.1"/>
    </source>
</evidence>
<dbReference type="GO" id="GO:0032021">
    <property type="term" value="C:NELF complex"/>
    <property type="evidence" value="ECO:0007669"/>
    <property type="project" value="TreeGrafter"/>
</dbReference>
<comment type="subcellular location">
    <subcellularLocation>
        <location evidence="1">Nucleus</location>
    </subcellularLocation>
</comment>
<evidence type="ECO:0000256" key="6">
    <source>
        <dbReference type="ARBA" id="ARBA00023242"/>
    </source>
</evidence>